<dbReference type="Proteomes" id="UP001235343">
    <property type="component" value="Unassembled WGS sequence"/>
</dbReference>
<protein>
    <submittedName>
        <fullName evidence="2">Uncharacterized protein</fullName>
    </submittedName>
</protein>
<evidence type="ECO:0000313" key="3">
    <source>
        <dbReference type="Proteomes" id="UP001235343"/>
    </source>
</evidence>
<sequence length="141" mass="16507">MEEFELNFKKKGKGVDHLVMPILTLASFMYFFLPDKGYFIPFLSYIGAIGTYYIWIFIDRKKLNNSDDRKVRVFLGKVKTHPLIILALIMSSIAMALYAYRNYTNQEIGYGIVFTVLFIFLISMVIQSVRRNRKINNVNNK</sequence>
<name>A0ABT7L2Z6_9BACI</name>
<feature type="transmembrane region" description="Helical" evidence="1">
    <location>
        <begin position="107"/>
        <end position="126"/>
    </location>
</feature>
<reference evidence="2 3" key="1">
    <citation type="submission" date="2023-06" db="EMBL/GenBank/DDBJ databases">
        <title>Aquibacillus rhizosphaerae LR5S19.</title>
        <authorList>
            <person name="Sun J.-Q."/>
        </authorList>
    </citation>
    <scope>NUCLEOTIDE SEQUENCE [LARGE SCALE GENOMIC DNA]</scope>
    <source>
        <strain evidence="2 3">LR5S19</strain>
    </source>
</reference>
<dbReference type="EMBL" id="JASTZU010000024">
    <property type="protein sequence ID" value="MDL4840233.1"/>
    <property type="molecule type" value="Genomic_DNA"/>
</dbReference>
<accession>A0ABT7L2Z6</accession>
<dbReference type="RefSeq" id="WP_285931246.1">
    <property type="nucleotide sequence ID" value="NZ_JASTZU010000024.1"/>
</dbReference>
<evidence type="ECO:0000313" key="2">
    <source>
        <dbReference type="EMBL" id="MDL4840233.1"/>
    </source>
</evidence>
<feature type="transmembrane region" description="Helical" evidence="1">
    <location>
        <begin position="79"/>
        <end position="101"/>
    </location>
</feature>
<keyword evidence="3" id="KW-1185">Reference proteome</keyword>
<keyword evidence="1" id="KW-0812">Transmembrane</keyword>
<organism evidence="2 3">
    <name type="scientific">Aquibacillus rhizosphaerae</name>
    <dbReference type="NCBI Taxonomy" id="3051431"/>
    <lineage>
        <taxon>Bacteria</taxon>
        <taxon>Bacillati</taxon>
        <taxon>Bacillota</taxon>
        <taxon>Bacilli</taxon>
        <taxon>Bacillales</taxon>
        <taxon>Bacillaceae</taxon>
        <taxon>Aquibacillus</taxon>
    </lineage>
</organism>
<evidence type="ECO:0000256" key="1">
    <source>
        <dbReference type="SAM" id="Phobius"/>
    </source>
</evidence>
<feature type="transmembrane region" description="Helical" evidence="1">
    <location>
        <begin position="39"/>
        <end position="58"/>
    </location>
</feature>
<gene>
    <name evidence="2" type="ORF">QQS35_07145</name>
</gene>
<comment type="caution">
    <text evidence="2">The sequence shown here is derived from an EMBL/GenBank/DDBJ whole genome shotgun (WGS) entry which is preliminary data.</text>
</comment>
<proteinExistence type="predicted"/>
<keyword evidence="1" id="KW-1133">Transmembrane helix</keyword>
<keyword evidence="1" id="KW-0472">Membrane</keyword>